<dbReference type="Pfam" id="PF13770">
    <property type="entry name" value="DUF4169"/>
    <property type="match status" value="1"/>
</dbReference>
<evidence type="ECO:0000313" key="2">
    <source>
        <dbReference type="EMBL" id="SLN42282.1"/>
    </source>
</evidence>
<feature type="region of interest" description="Disordered" evidence="1">
    <location>
        <begin position="1"/>
        <end position="91"/>
    </location>
</feature>
<dbReference type="RefSeq" id="WP_085836431.1">
    <property type="nucleotide sequence ID" value="NZ_FWFS01000005.1"/>
</dbReference>
<proteinExistence type="predicted"/>
<gene>
    <name evidence="2" type="ORF">AQS8620_01681</name>
</gene>
<name>A0A1Y5SPC8_9RHOB</name>
<evidence type="ECO:0008006" key="4">
    <source>
        <dbReference type="Google" id="ProtNLM"/>
    </source>
</evidence>
<dbReference type="OrthoDB" id="7192657at2"/>
<accession>A0A1Y5SPC8</accession>
<sequence length="91" mass="10239">MSNVTNLNQFRKRRDREDARAKADSNAAKFGRTKAQRHLDEATSANMDRKLDGHKRDPQMTAGSEAARGSQRNSQHGDGDCDNESNDYNDE</sequence>
<reference evidence="2 3" key="1">
    <citation type="submission" date="2017-03" db="EMBL/GenBank/DDBJ databases">
        <authorList>
            <person name="Afonso C.L."/>
            <person name="Miller P.J."/>
            <person name="Scott M.A."/>
            <person name="Spackman E."/>
            <person name="Goraichik I."/>
            <person name="Dimitrov K.M."/>
            <person name="Suarez D.L."/>
            <person name="Swayne D.E."/>
        </authorList>
    </citation>
    <scope>NUCLEOTIDE SEQUENCE [LARGE SCALE GENOMIC DNA]</scope>
    <source>
        <strain evidence="2 3">CECT 8620</strain>
    </source>
</reference>
<protein>
    <recommendedName>
        <fullName evidence="4">DUF4169 domain-containing protein</fullName>
    </recommendedName>
</protein>
<organism evidence="2 3">
    <name type="scientific">Aquimixticola soesokkakensis</name>
    <dbReference type="NCBI Taxonomy" id="1519096"/>
    <lineage>
        <taxon>Bacteria</taxon>
        <taxon>Pseudomonadati</taxon>
        <taxon>Pseudomonadota</taxon>
        <taxon>Alphaproteobacteria</taxon>
        <taxon>Rhodobacterales</taxon>
        <taxon>Paracoccaceae</taxon>
        <taxon>Aquimixticola</taxon>
    </lineage>
</organism>
<dbReference type="Proteomes" id="UP000193862">
    <property type="component" value="Unassembled WGS sequence"/>
</dbReference>
<evidence type="ECO:0000256" key="1">
    <source>
        <dbReference type="SAM" id="MobiDB-lite"/>
    </source>
</evidence>
<feature type="compositionally biased region" description="Acidic residues" evidence="1">
    <location>
        <begin position="80"/>
        <end position="91"/>
    </location>
</feature>
<dbReference type="InterPro" id="IPR025227">
    <property type="entry name" value="DUF4169"/>
</dbReference>
<dbReference type="EMBL" id="FWFS01000005">
    <property type="protein sequence ID" value="SLN42282.1"/>
    <property type="molecule type" value="Genomic_DNA"/>
</dbReference>
<evidence type="ECO:0000313" key="3">
    <source>
        <dbReference type="Proteomes" id="UP000193862"/>
    </source>
</evidence>
<dbReference type="AlphaFoldDB" id="A0A1Y5SPC8"/>
<feature type="compositionally biased region" description="Basic and acidic residues" evidence="1">
    <location>
        <begin position="37"/>
        <end position="58"/>
    </location>
</feature>
<keyword evidence="3" id="KW-1185">Reference proteome</keyword>